<dbReference type="AlphaFoldDB" id="A0AAD7SRI3"/>
<protein>
    <submittedName>
        <fullName evidence="1">Uncharacterized protein</fullName>
    </submittedName>
</protein>
<gene>
    <name evidence="1" type="ORF">AAFF_G00273660</name>
</gene>
<evidence type="ECO:0000313" key="1">
    <source>
        <dbReference type="EMBL" id="KAJ8407509.1"/>
    </source>
</evidence>
<dbReference type="EMBL" id="JAINUG010000038">
    <property type="protein sequence ID" value="KAJ8407509.1"/>
    <property type="molecule type" value="Genomic_DNA"/>
</dbReference>
<organism evidence="1 2">
    <name type="scientific">Aldrovandia affinis</name>
    <dbReference type="NCBI Taxonomy" id="143900"/>
    <lineage>
        <taxon>Eukaryota</taxon>
        <taxon>Metazoa</taxon>
        <taxon>Chordata</taxon>
        <taxon>Craniata</taxon>
        <taxon>Vertebrata</taxon>
        <taxon>Euteleostomi</taxon>
        <taxon>Actinopterygii</taxon>
        <taxon>Neopterygii</taxon>
        <taxon>Teleostei</taxon>
        <taxon>Notacanthiformes</taxon>
        <taxon>Halosauridae</taxon>
        <taxon>Aldrovandia</taxon>
    </lineage>
</organism>
<proteinExistence type="predicted"/>
<sequence length="208" mass="22722">MPTGPYVVRVSWHQVRNEPIVMVAGASVAPQFFSDGRHAAKLSLLGAPGASELFVEEGQKGSGDRTEEASSLRARREVLAAGWVGERQRQRRSTIGRSGEERAFRTRVAAGTASLTQKLKKGGAVSRSAVDNISTAGTFRIALHYRLSLPSLGNRFHRTSPCQYREWAKDSPVSPRRSPAPCTLMNTSRVLCPCRSSQDYHDNARGSV</sequence>
<reference evidence="1" key="1">
    <citation type="journal article" date="2023" name="Science">
        <title>Genome structures resolve the early diversification of teleost fishes.</title>
        <authorList>
            <person name="Parey E."/>
            <person name="Louis A."/>
            <person name="Montfort J."/>
            <person name="Bouchez O."/>
            <person name="Roques C."/>
            <person name="Iampietro C."/>
            <person name="Lluch J."/>
            <person name="Castinel A."/>
            <person name="Donnadieu C."/>
            <person name="Desvignes T."/>
            <person name="Floi Bucao C."/>
            <person name="Jouanno E."/>
            <person name="Wen M."/>
            <person name="Mejri S."/>
            <person name="Dirks R."/>
            <person name="Jansen H."/>
            <person name="Henkel C."/>
            <person name="Chen W.J."/>
            <person name="Zahm M."/>
            <person name="Cabau C."/>
            <person name="Klopp C."/>
            <person name="Thompson A.W."/>
            <person name="Robinson-Rechavi M."/>
            <person name="Braasch I."/>
            <person name="Lecointre G."/>
            <person name="Bobe J."/>
            <person name="Postlethwait J.H."/>
            <person name="Berthelot C."/>
            <person name="Roest Crollius H."/>
            <person name="Guiguen Y."/>
        </authorList>
    </citation>
    <scope>NUCLEOTIDE SEQUENCE</scope>
    <source>
        <strain evidence="1">NC1722</strain>
    </source>
</reference>
<comment type="caution">
    <text evidence="1">The sequence shown here is derived from an EMBL/GenBank/DDBJ whole genome shotgun (WGS) entry which is preliminary data.</text>
</comment>
<dbReference type="Proteomes" id="UP001221898">
    <property type="component" value="Unassembled WGS sequence"/>
</dbReference>
<accession>A0AAD7SRI3</accession>
<name>A0AAD7SRI3_9TELE</name>
<keyword evidence="2" id="KW-1185">Reference proteome</keyword>
<evidence type="ECO:0000313" key="2">
    <source>
        <dbReference type="Proteomes" id="UP001221898"/>
    </source>
</evidence>